<feature type="transmembrane region" description="Helical" evidence="2">
    <location>
        <begin position="223"/>
        <end position="246"/>
    </location>
</feature>
<feature type="transmembrane region" description="Helical" evidence="2">
    <location>
        <begin position="437"/>
        <end position="458"/>
    </location>
</feature>
<accession>G2T5N5</accession>
<dbReference type="EMBL" id="CP003040">
    <property type="protein sequence ID" value="AEN98031.1"/>
    <property type="molecule type" value="Genomic_DNA"/>
</dbReference>
<proteinExistence type="predicted"/>
<protein>
    <recommendedName>
        <fullName evidence="5">DUF2339 domain-containing protein</fullName>
    </recommendedName>
</protein>
<feature type="transmembrane region" description="Helical" evidence="2">
    <location>
        <begin position="413"/>
        <end position="430"/>
    </location>
</feature>
<keyword evidence="2" id="KW-0812">Transmembrane</keyword>
<feature type="transmembrane region" description="Helical" evidence="2">
    <location>
        <begin position="303"/>
        <end position="320"/>
    </location>
</feature>
<evidence type="ECO:0000313" key="3">
    <source>
        <dbReference type="EMBL" id="AEN98031.1"/>
    </source>
</evidence>
<gene>
    <name evidence="3" type="ordered locus">RHOM_14625</name>
</gene>
<dbReference type="Proteomes" id="UP000008178">
    <property type="component" value="Chromosome"/>
</dbReference>
<feature type="transmembrane region" description="Helical" evidence="2">
    <location>
        <begin position="464"/>
        <end position="480"/>
    </location>
</feature>
<dbReference type="KEGG" id="rho:RHOM_14625"/>
<dbReference type="OrthoDB" id="3196806at2"/>
<feature type="region of interest" description="Disordered" evidence="1">
    <location>
        <begin position="101"/>
        <end position="151"/>
    </location>
</feature>
<feature type="compositionally biased region" description="Polar residues" evidence="1">
    <location>
        <begin position="122"/>
        <end position="139"/>
    </location>
</feature>
<feature type="transmembrane region" description="Helical" evidence="2">
    <location>
        <begin position="532"/>
        <end position="551"/>
    </location>
</feature>
<feature type="transmembrane region" description="Helical" evidence="2">
    <location>
        <begin position="332"/>
        <end position="352"/>
    </location>
</feature>
<evidence type="ECO:0000313" key="4">
    <source>
        <dbReference type="Proteomes" id="UP000008178"/>
    </source>
</evidence>
<dbReference type="BioCyc" id="RHOM585394:G1H02-2914-MONOMER"/>
<dbReference type="AlphaFoldDB" id="G2T5N5"/>
<feature type="compositionally biased region" description="Polar residues" evidence="1">
    <location>
        <begin position="101"/>
        <end position="111"/>
    </location>
</feature>
<feature type="transmembrane region" description="Helical" evidence="2">
    <location>
        <begin position="166"/>
        <end position="191"/>
    </location>
</feature>
<feature type="transmembrane region" description="Helical" evidence="2">
    <location>
        <begin position="358"/>
        <end position="377"/>
    </location>
</feature>
<dbReference type="eggNOG" id="COG3087">
    <property type="taxonomic scope" value="Bacteria"/>
</dbReference>
<feature type="transmembrane region" description="Helical" evidence="2">
    <location>
        <begin position="252"/>
        <end position="268"/>
    </location>
</feature>
<keyword evidence="4" id="KW-1185">Reference proteome</keyword>
<organism evidence="3 4">
    <name type="scientific">Roseburia hominis (strain DSM 16839 / JCM 17582 / NCIMB 14029 / A2-183)</name>
    <dbReference type="NCBI Taxonomy" id="585394"/>
    <lineage>
        <taxon>Bacteria</taxon>
        <taxon>Bacillati</taxon>
        <taxon>Bacillota</taxon>
        <taxon>Clostridia</taxon>
        <taxon>Lachnospirales</taxon>
        <taxon>Lachnospiraceae</taxon>
        <taxon>Roseburia</taxon>
    </lineage>
</organism>
<dbReference type="HOGENOM" id="CLU_371998_0_0_9"/>
<keyword evidence="2" id="KW-1133">Transmembrane helix</keyword>
<sequence length="769" mass="83870">MLEQLVECENRLLEEQRRFNELLLAWRSGDLGDDLTRMKIEQMQREVDALGRQLTALRTVIAAQADRERAGYRQGAMPKAAYGWPAYGQAVAAAQSWNQTMPQPAVQTAETGNPIPPAPGAMSQSARETGNPQQAYQQTPPRPVAAQAGYQQASGKQDLEKTIGRAILPVCAAGLIFLSLVFFAMLVLPYLSQGVKMVLMYTVSAAITLAGGILVAHDRRNKAFLGLLGCGMGAWYLSLFLSDFYFHAINDGILYLGLLVWAVVLCVLSRLRSNLFLIIGQIGVGISLILGVLMCNWTEDAERFLILSIYYAVTQTIFFVSHLRREYYRNAVNLVSWSIGLLILVLGAAASYTEGSAAGNVSVVLLLALAAVPVLLGVAAAEMDENGKLLGGIVGALCIIIFCGLFLNRFTGAALLLLVFGIAVLALLEFRRPGDLSAGTVLLEVAVFAQMFFAGVAAPYFGEYVSTGLLAEACLLYGFLRKRKAYRAAALGYGILLLLIPMNGGMRTVWGLVFFGSAVLLIGFCREQYETWMKICGYLMFLAFLSETAVWGTDLAAVADVYLSDLICFMPIVLCNILAAKVPLFRRNPKTGEEEKAFAAVTMAVQALLIAAVLVLMGKPDAPVLHLIYMLLGLVLVCTNTYSLLIRKDGDWWGIYVALKLLLFASVALHSYGVPVFVNDVTGIVIAFCCIVAGFLAEMRMKRKYKALRVCGLVLVLLCVVKLVLVDIRYDNVLLRAAGFFVGGILCFGISLVYNLVDKWMGRRENAKN</sequence>
<keyword evidence="2" id="KW-0472">Membrane</keyword>
<feature type="transmembrane region" description="Helical" evidence="2">
    <location>
        <begin position="676"/>
        <end position="695"/>
    </location>
</feature>
<feature type="transmembrane region" description="Helical" evidence="2">
    <location>
        <begin position="508"/>
        <end position="525"/>
    </location>
</feature>
<dbReference type="RefSeq" id="WP_014080995.1">
    <property type="nucleotide sequence ID" value="NC_015977.1"/>
</dbReference>
<feature type="transmembrane region" description="Helical" evidence="2">
    <location>
        <begin position="624"/>
        <end position="645"/>
    </location>
</feature>
<reference evidence="3 4" key="1">
    <citation type="journal article" date="2015" name="Genome Announc.">
        <title>Complete genome sequence of the human gut symbiont Roseburia hominis.</title>
        <authorList>
            <person name="Travis A.J."/>
            <person name="Kelly D."/>
            <person name="Flint H.J."/>
            <person name="Aminov R.I."/>
        </authorList>
    </citation>
    <scope>NUCLEOTIDE SEQUENCE [LARGE SCALE GENOMIC DNA]</scope>
    <source>
        <strain evidence="4">DSM 16839 / JCM 17582 / NCIMB 14029 / A2-183</strain>
    </source>
</reference>
<evidence type="ECO:0000256" key="1">
    <source>
        <dbReference type="SAM" id="MobiDB-lite"/>
    </source>
</evidence>
<feature type="transmembrane region" description="Helical" evidence="2">
    <location>
        <begin position="597"/>
        <end position="618"/>
    </location>
</feature>
<feature type="transmembrane region" description="Helical" evidence="2">
    <location>
        <begin position="652"/>
        <end position="670"/>
    </location>
</feature>
<feature type="transmembrane region" description="Helical" evidence="2">
    <location>
        <begin position="563"/>
        <end position="585"/>
    </location>
</feature>
<evidence type="ECO:0008006" key="5">
    <source>
        <dbReference type="Google" id="ProtNLM"/>
    </source>
</evidence>
<feature type="transmembrane region" description="Helical" evidence="2">
    <location>
        <begin position="485"/>
        <end position="502"/>
    </location>
</feature>
<dbReference type="GeneID" id="93724631"/>
<name>G2T5N5_ROSHA</name>
<evidence type="ECO:0000256" key="2">
    <source>
        <dbReference type="SAM" id="Phobius"/>
    </source>
</evidence>
<feature type="transmembrane region" description="Helical" evidence="2">
    <location>
        <begin position="707"/>
        <end position="725"/>
    </location>
</feature>
<feature type="transmembrane region" description="Helical" evidence="2">
    <location>
        <begin position="737"/>
        <end position="757"/>
    </location>
</feature>
<feature type="transmembrane region" description="Helical" evidence="2">
    <location>
        <begin position="275"/>
        <end position="297"/>
    </location>
</feature>
<feature type="transmembrane region" description="Helical" evidence="2">
    <location>
        <begin position="389"/>
        <end position="407"/>
    </location>
</feature>
<dbReference type="STRING" id="585394.RHOM_14625"/>
<feature type="transmembrane region" description="Helical" evidence="2">
    <location>
        <begin position="197"/>
        <end position="216"/>
    </location>
</feature>